<proteinExistence type="predicted"/>
<organism evidence="2 3">
    <name type="scientific">Flavobacterium bernardetii</name>
    <dbReference type="NCBI Taxonomy" id="2813823"/>
    <lineage>
        <taxon>Bacteria</taxon>
        <taxon>Pseudomonadati</taxon>
        <taxon>Bacteroidota</taxon>
        <taxon>Flavobacteriia</taxon>
        <taxon>Flavobacteriales</taxon>
        <taxon>Flavobacteriaceae</taxon>
        <taxon>Flavobacterium</taxon>
    </lineage>
</organism>
<keyword evidence="3" id="KW-1185">Reference proteome</keyword>
<keyword evidence="1" id="KW-1277">Toxin-antitoxin system</keyword>
<evidence type="ECO:0000256" key="1">
    <source>
        <dbReference type="ARBA" id="ARBA00022649"/>
    </source>
</evidence>
<sequence length="96" mass="11526">MRKLEFSNRSLKEIRIIVDYLNSKWSEKTSKKFLNKLKENIDLIQINPELFPVSEFEELRKCVVSKQTTVFFIIEKNKVYIVSVFDTRQNPNKIKE</sequence>
<dbReference type="EMBL" id="JACRUN010000008">
    <property type="protein sequence ID" value="MBC5835744.1"/>
    <property type="molecule type" value="Genomic_DNA"/>
</dbReference>
<dbReference type="Proteomes" id="UP000605990">
    <property type="component" value="Unassembled WGS sequence"/>
</dbReference>
<dbReference type="RefSeq" id="WP_166125491.1">
    <property type="nucleotide sequence ID" value="NZ_JAANOQ010000002.1"/>
</dbReference>
<evidence type="ECO:0000313" key="3">
    <source>
        <dbReference type="Proteomes" id="UP000605990"/>
    </source>
</evidence>
<evidence type="ECO:0000313" key="2">
    <source>
        <dbReference type="EMBL" id="MBC5835744.1"/>
    </source>
</evidence>
<protein>
    <submittedName>
        <fullName evidence="2">Type II toxin-antitoxin system RelE/ParE family toxin</fullName>
    </submittedName>
</protein>
<comment type="caution">
    <text evidence="2">The sequence shown here is derived from an EMBL/GenBank/DDBJ whole genome shotgun (WGS) entry which is preliminary data.</text>
</comment>
<gene>
    <name evidence="2" type="ORF">H8R27_12675</name>
</gene>
<reference evidence="2 3" key="1">
    <citation type="submission" date="2020-08" db="EMBL/GenBank/DDBJ databases">
        <title>Description of novel Flavobacterium F-408 isolate.</title>
        <authorList>
            <person name="Saticioglu I.B."/>
            <person name="Duman M."/>
            <person name="Altun S."/>
        </authorList>
    </citation>
    <scope>NUCLEOTIDE SEQUENCE [LARGE SCALE GENOMIC DNA]</scope>
    <source>
        <strain evidence="2 3">F-408</strain>
    </source>
</reference>
<dbReference type="Gene3D" id="3.30.2310.20">
    <property type="entry name" value="RelE-like"/>
    <property type="match status" value="1"/>
</dbReference>
<dbReference type="Pfam" id="PF05016">
    <property type="entry name" value="ParE_toxin"/>
    <property type="match status" value="1"/>
</dbReference>
<dbReference type="InterPro" id="IPR007712">
    <property type="entry name" value="RelE/ParE_toxin"/>
</dbReference>
<accession>A0ABR7J1M6</accession>
<name>A0ABR7J1M6_9FLAO</name>
<dbReference type="InterPro" id="IPR035093">
    <property type="entry name" value="RelE/ParE_toxin_dom_sf"/>
</dbReference>